<dbReference type="FunFam" id="1.10.20.10:FF:000006">
    <property type="entry name" value="Nuclear transcription factor Y subunit gamma"/>
    <property type="match status" value="1"/>
</dbReference>
<evidence type="ECO:0000256" key="5">
    <source>
        <dbReference type="ARBA" id="ARBA00023163"/>
    </source>
</evidence>
<reference evidence="15" key="2">
    <citation type="submission" date="2020-05" db="UniProtKB">
        <authorList>
            <consortium name="EnsemblMetazoa"/>
        </authorList>
    </citation>
    <scope>IDENTIFICATION</scope>
    <source>
        <strain evidence="15">WRAIR2</strain>
    </source>
</reference>
<dbReference type="VEuPathDB" id="VectorBase:ADIR004189"/>
<dbReference type="GO" id="GO:0000978">
    <property type="term" value="F:RNA polymerase II cis-regulatory region sequence-specific DNA binding"/>
    <property type="evidence" value="ECO:0007669"/>
    <property type="project" value="TreeGrafter"/>
</dbReference>
<evidence type="ECO:0000313" key="15">
    <source>
        <dbReference type="EnsemblMetazoa" id="ADIR004189-PA"/>
    </source>
</evidence>
<reference evidence="16" key="1">
    <citation type="submission" date="2013-03" db="EMBL/GenBank/DDBJ databases">
        <title>The Genome Sequence of Anopheles dirus WRAIR2.</title>
        <authorList>
            <consortium name="The Broad Institute Genomics Platform"/>
            <person name="Neafsey D.E."/>
            <person name="Walton C."/>
            <person name="Walker B."/>
            <person name="Young S.K."/>
            <person name="Zeng Q."/>
            <person name="Gargeya S."/>
            <person name="Fitzgerald M."/>
            <person name="Haas B."/>
            <person name="Abouelleil A."/>
            <person name="Allen A.W."/>
            <person name="Alvarado L."/>
            <person name="Arachchi H.M."/>
            <person name="Berlin A.M."/>
            <person name="Chapman S.B."/>
            <person name="Gainer-Dewar J."/>
            <person name="Goldberg J."/>
            <person name="Griggs A."/>
            <person name="Gujja S."/>
            <person name="Hansen M."/>
            <person name="Howarth C."/>
            <person name="Imamovic A."/>
            <person name="Ireland A."/>
            <person name="Larimer J."/>
            <person name="McCowan C."/>
            <person name="Murphy C."/>
            <person name="Pearson M."/>
            <person name="Poon T.W."/>
            <person name="Priest M."/>
            <person name="Roberts A."/>
            <person name="Saif S."/>
            <person name="Shea T."/>
            <person name="Sisk P."/>
            <person name="Sykes S."/>
            <person name="Wortman J."/>
            <person name="Nusbaum C."/>
            <person name="Birren B."/>
        </authorList>
    </citation>
    <scope>NUCLEOTIDE SEQUENCE [LARGE SCALE GENOMIC DNA]</scope>
    <source>
        <strain evidence="16">WRAIR2</strain>
    </source>
</reference>
<dbReference type="STRING" id="7168.A0A182N965"/>
<dbReference type="Proteomes" id="UP000075884">
    <property type="component" value="Unassembled WGS sequence"/>
</dbReference>
<dbReference type="SUPFAM" id="SSF47113">
    <property type="entry name" value="Histone-fold"/>
    <property type="match status" value="1"/>
</dbReference>
<evidence type="ECO:0000256" key="9">
    <source>
        <dbReference type="ARBA" id="ARBA00038129"/>
    </source>
</evidence>
<dbReference type="InterPro" id="IPR050568">
    <property type="entry name" value="Transcr_DNA_Rep_Reg"/>
</dbReference>
<organism evidence="15 16">
    <name type="scientific">Anopheles dirus</name>
    <dbReference type="NCBI Taxonomy" id="7168"/>
    <lineage>
        <taxon>Eukaryota</taxon>
        <taxon>Metazoa</taxon>
        <taxon>Ecdysozoa</taxon>
        <taxon>Arthropoda</taxon>
        <taxon>Hexapoda</taxon>
        <taxon>Insecta</taxon>
        <taxon>Pterygota</taxon>
        <taxon>Neoptera</taxon>
        <taxon>Endopterygota</taxon>
        <taxon>Diptera</taxon>
        <taxon>Nematocera</taxon>
        <taxon>Culicoidea</taxon>
        <taxon>Culicidae</taxon>
        <taxon>Anophelinae</taxon>
        <taxon>Anopheles</taxon>
    </lineage>
</organism>
<comment type="function">
    <text evidence="7">Component of the sequence-specific heterotrimeric transcription factor (NF-Y) which specifically recognizes a 5'-CCAAT-3' box motif found in the promoters of its target genes. NF-Y can function as both an activator and a repressor, depending on its interacting cofactors.</text>
</comment>
<keyword evidence="6" id="KW-0539">Nucleus</keyword>
<name>A0A182N965_9DIPT</name>
<evidence type="ECO:0000256" key="4">
    <source>
        <dbReference type="ARBA" id="ARBA00023159"/>
    </source>
</evidence>
<dbReference type="InterPro" id="IPR009072">
    <property type="entry name" value="Histone-fold"/>
</dbReference>
<comment type="subunit">
    <text evidence="8">Heterotrimeric transcription factor composed of three components, NF-YA, NF-YB and NF-YC. NF-YB and NF-YC must interact and dimerize for NF-YA association and DNA binding.</text>
</comment>
<accession>A0A182N965</accession>
<evidence type="ECO:0000256" key="6">
    <source>
        <dbReference type="ARBA" id="ARBA00023242"/>
    </source>
</evidence>
<evidence type="ECO:0000256" key="10">
    <source>
        <dbReference type="ARBA" id="ARBA00040590"/>
    </source>
</evidence>
<dbReference type="PANTHER" id="PTHR10252:SF8">
    <property type="entry name" value="NUCLEAR TRANSCRIPTION FACTOR Y SUBUNIT GAMMA"/>
    <property type="match status" value="1"/>
</dbReference>
<dbReference type="PANTHER" id="PTHR10252">
    <property type="entry name" value="HISTONE-LIKE TRANSCRIPTION FACTOR CCAAT-RELATED"/>
    <property type="match status" value="1"/>
</dbReference>
<dbReference type="CDD" id="cd22908">
    <property type="entry name" value="HFD_NFYC-like"/>
    <property type="match status" value="1"/>
</dbReference>
<evidence type="ECO:0000256" key="12">
    <source>
        <dbReference type="ARBA" id="ARBA00042663"/>
    </source>
</evidence>
<dbReference type="GO" id="GO:0001228">
    <property type="term" value="F:DNA-binding transcription activator activity, RNA polymerase II-specific"/>
    <property type="evidence" value="ECO:0007669"/>
    <property type="project" value="TreeGrafter"/>
</dbReference>
<dbReference type="Pfam" id="PF00125">
    <property type="entry name" value="Histone"/>
    <property type="match status" value="1"/>
</dbReference>
<evidence type="ECO:0000256" key="1">
    <source>
        <dbReference type="ARBA" id="ARBA00004123"/>
    </source>
</evidence>
<comment type="similarity">
    <text evidence="9">Belongs to the NFYC/HAP5 subunit family.</text>
</comment>
<evidence type="ECO:0000313" key="16">
    <source>
        <dbReference type="Proteomes" id="UP000075884"/>
    </source>
</evidence>
<dbReference type="AlphaFoldDB" id="A0A182N965"/>
<evidence type="ECO:0000256" key="11">
    <source>
        <dbReference type="ARBA" id="ARBA00042333"/>
    </source>
</evidence>
<feature type="compositionally biased region" description="Low complexity" evidence="13">
    <location>
        <begin position="1"/>
        <end position="24"/>
    </location>
</feature>
<comment type="subcellular location">
    <subcellularLocation>
        <location evidence="1">Nucleus</location>
    </subcellularLocation>
</comment>
<sequence>MKSAVSTVSTSSSSVRATPQQSTAGTGGGGSKKQKLTETQINLQRFWPTVMSEIQLIDSVDTCYHQLPLARIKKIMKLDEDVQMISSEAPMLFEKAIDIFIRELTLRAWHQTEHCKRRTLQRSDIATAITNYDQFDFLIDIVPRDEFKKETYDDKPVTSAADGTANEEIQYILQLDQQQLS</sequence>
<keyword evidence="2" id="KW-0805">Transcription regulation</keyword>
<evidence type="ECO:0000256" key="3">
    <source>
        <dbReference type="ARBA" id="ARBA00023125"/>
    </source>
</evidence>
<evidence type="ECO:0000256" key="7">
    <source>
        <dbReference type="ARBA" id="ARBA00025263"/>
    </source>
</evidence>
<dbReference type="EnsemblMetazoa" id="ADIR004189-RA">
    <property type="protein sequence ID" value="ADIR004189-PA"/>
    <property type="gene ID" value="ADIR004189"/>
</dbReference>
<dbReference type="GO" id="GO:0046982">
    <property type="term" value="F:protein heterodimerization activity"/>
    <property type="evidence" value="ECO:0007669"/>
    <property type="project" value="InterPro"/>
</dbReference>
<dbReference type="GO" id="GO:0016602">
    <property type="term" value="C:CCAAT-binding factor complex"/>
    <property type="evidence" value="ECO:0007669"/>
    <property type="project" value="TreeGrafter"/>
</dbReference>
<keyword evidence="3" id="KW-0238">DNA-binding</keyword>
<protein>
    <recommendedName>
        <fullName evidence="10">Nuclear transcription factor Y subunit gamma</fullName>
    </recommendedName>
    <alternativeName>
        <fullName evidence="11">CAAT box DNA-binding protein subunit C</fullName>
    </alternativeName>
    <alternativeName>
        <fullName evidence="12">Nuclear transcription factor Y subunit C</fullName>
    </alternativeName>
</protein>
<keyword evidence="16" id="KW-1185">Reference proteome</keyword>
<dbReference type="InterPro" id="IPR007125">
    <property type="entry name" value="H2A/H2B/H3"/>
</dbReference>
<evidence type="ECO:0000256" key="13">
    <source>
        <dbReference type="SAM" id="MobiDB-lite"/>
    </source>
</evidence>
<feature type="region of interest" description="Disordered" evidence="13">
    <location>
        <begin position="1"/>
        <end position="35"/>
    </location>
</feature>
<keyword evidence="4" id="KW-0010">Activator</keyword>
<dbReference type="Gene3D" id="1.10.20.10">
    <property type="entry name" value="Histone, subunit A"/>
    <property type="match status" value="1"/>
</dbReference>
<keyword evidence="5" id="KW-0804">Transcription</keyword>
<evidence type="ECO:0000259" key="14">
    <source>
        <dbReference type="Pfam" id="PF00125"/>
    </source>
</evidence>
<evidence type="ECO:0000256" key="8">
    <source>
        <dbReference type="ARBA" id="ARBA00025911"/>
    </source>
</evidence>
<proteinExistence type="inferred from homology"/>
<evidence type="ECO:0000256" key="2">
    <source>
        <dbReference type="ARBA" id="ARBA00023015"/>
    </source>
</evidence>
<feature type="domain" description="Core Histone H2A/H2B/H3" evidence="14">
    <location>
        <begin position="56"/>
        <end position="129"/>
    </location>
</feature>